<feature type="domain" description="6-phosphogluconate dehydrogenase NADP-binding" evidence="3">
    <location>
        <begin position="3"/>
        <end position="155"/>
    </location>
</feature>
<keyword evidence="1 5" id="KW-0560">Oxidoreductase</keyword>
<dbReference type="PIRSF" id="PIRSF000103">
    <property type="entry name" value="HIBADH"/>
    <property type="match status" value="1"/>
</dbReference>
<organism evidence="5 6">
    <name type="scientific">Sphingomonas hylomeconis</name>
    <dbReference type="NCBI Taxonomy" id="1395958"/>
    <lineage>
        <taxon>Bacteria</taxon>
        <taxon>Pseudomonadati</taxon>
        <taxon>Pseudomonadota</taxon>
        <taxon>Alphaproteobacteria</taxon>
        <taxon>Sphingomonadales</taxon>
        <taxon>Sphingomonadaceae</taxon>
        <taxon>Sphingomonas</taxon>
    </lineage>
</organism>
<evidence type="ECO:0000256" key="2">
    <source>
        <dbReference type="ARBA" id="ARBA00023027"/>
    </source>
</evidence>
<dbReference type="Gene3D" id="1.10.1040.10">
    <property type="entry name" value="N-(1-d-carboxylethyl)-l-norvaline Dehydrogenase, domain 2"/>
    <property type="match status" value="1"/>
</dbReference>
<dbReference type="SUPFAM" id="SSF51735">
    <property type="entry name" value="NAD(P)-binding Rossmann-fold domains"/>
    <property type="match status" value="1"/>
</dbReference>
<reference evidence="6" key="1">
    <citation type="journal article" date="2019" name="Int. J. Syst. Evol. Microbiol.">
        <title>The Global Catalogue of Microorganisms (GCM) 10K type strain sequencing project: providing services to taxonomists for standard genome sequencing and annotation.</title>
        <authorList>
            <consortium name="The Broad Institute Genomics Platform"/>
            <consortium name="The Broad Institute Genome Sequencing Center for Infectious Disease"/>
            <person name="Wu L."/>
            <person name="Ma J."/>
        </authorList>
    </citation>
    <scope>NUCLEOTIDE SEQUENCE [LARGE SCALE GENOMIC DNA]</scope>
    <source>
        <strain evidence="6">KCTC 42739</strain>
    </source>
</reference>
<keyword evidence="2" id="KW-0520">NAD</keyword>
<dbReference type="InterPro" id="IPR013328">
    <property type="entry name" value="6PGD_dom2"/>
</dbReference>
<sequence length="280" mass="28660">MANIAFIGTGVMGAPMARHLAAAGHDVTVYNRTRGKAEATGLAVADTPAAAAAGKDAVITCVGNDDDLAQVTLGTDGAFAAMRGDAVFVDHTTVSAAIARRLAAARALSVDAPVSGGQAGAENGTLSIMCGGSAAAMARAEPILGAYAARIVHVGAAGAGQTTKMVNQIAIAGVLQGVSEALRFAQASELDLAKVFEAISGGAAQSWQMVNRWQSMGEDRFDFGFAVDWMRKDLGLALDEAKRNGAVLPVAALVDQFYAEVQKMGGARQDTSALVRRLPK</sequence>
<dbReference type="Pfam" id="PF14833">
    <property type="entry name" value="NAD_binding_11"/>
    <property type="match status" value="1"/>
</dbReference>
<dbReference type="EMBL" id="JBHRXP010000004">
    <property type="protein sequence ID" value="MFC3580639.1"/>
    <property type="molecule type" value="Genomic_DNA"/>
</dbReference>
<evidence type="ECO:0000313" key="6">
    <source>
        <dbReference type="Proteomes" id="UP001595713"/>
    </source>
</evidence>
<dbReference type="PANTHER" id="PTHR43060">
    <property type="entry name" value="3-HYDROXYISOBUTYRATE DEHYDROGENASE-LIKE 1, MITOCHONDRIAL-RELATED"/>
    <property type="match status" value="1"/>
</dbReference>
<dbReference type="SUPFAM" id="SSF48179">
    <property type="entry name" value="6-phosphogluconate dehydrogenase C-terminal domain-like"/>
    <property type="match status" value="1"/>
</dbReference>
<proteinExistence type="predicted"/>
<gene>
    <name evidence="5" type="ORF">ACFONA_10735</name>
</gene>
<accession>A0ABV7SX28</accession>
<name>A0ABV7SX28_9SPHN</name>
<dbReference type="Pfam" id="PF03446">
    <property type="entry name" value="NAD_binding_2"/>
    <property type="match status" value="1"/>
</dbReference>
<evidence type="ECO:0000259" key="3">
    <source>
        <dbReference type="Pfam" id="PF03446"/>
    </source>
</evidence>
<dbReference type="InterPro" id="IPR008927">
    <property type="entry name" value="6-PGluconate_DH-like_C_sf"/>
</dbReference>
<dbReference type="Proteomes" id="UP001595713">
    <property type="component" value="Unassembled WGS sequence"/>
</dbReference>
<protein>
    <submittedName>
        <fullName evidence="5">NAD(P)-dependent oxidoreductase</fullName>
        <ecNumber evidence="5">1.1.-.-</ecNumber>
    </submittedName>
</protein>
<evidence type="ECO:0000313" key="5">
    <source>
        <dbReference type="EMBL" id="MFC3580639.1"/>
    </source>
</evidence>
<dbReference type="InterPro" id="IPR029154">
    <property type="entry name" value="HIBADH-like_NADP-bd"/>
</dbReference>
<evidence type="ECO:0000259" key="4">
    <source>
        <dbReference type="Pfam" id="PF14833"/>
    </source>
</evidence>
<dbReference type="EC" id="1.1.-.-" evidence="5"/>
<dbReference type="InterPro" id="IPR015815">
    <property type="entry name" value="HIBADH-related"/>
</dbReference>
<dbReference type="InterPro" id="IPR006115">
    <property type="entry name" value="6PGDH_NADP-bd"/>
</dbReference>
<dbReference type="Gene3D" id="3.40.50.720">
    <property type="entry name" value="NAD(P)-binding Rossmann-like Domain"/>
    <property type="match status" value="1"/>
</dbReference>
<comment type="caution">
    <text evidence="5">The sequence shown here is derived from an EMBL/GenBank/DDBJ whole genome shotgun (WGS) entry which is preliminary data.</text>
</comment>
<dbReference type="RefSeq" id="WP_261294786.1">
    <property type="nucleotide sequence ID" value="NZ_JANQBK010000010.1"/>
</dbReference>
<keyword evidence="6" id="KW-1185">Reference proteome</keyword>
<feature type="domain" description="3-hydroxyisobutyrate dehydrogenase-like NAD-binding" evidence="4">
    <location>
        <begin position="158"/>
        <end position="277"/>
    </location>
</feature>
<dbReference type="InterPro" id="IPR036291">
    <property type="entry name" value="NAD(P)-bd_dom_sf"/>
</dbReference>
<dbReference type="PANTHER" id="PTHR43060:SF15">
    <property type="entry name" value="3-HYDROXYISOBUTYRATE DEHYDROGENASE-LIKE 1, MITOCHONDRIAL-RELATED"/>
    <property type="match status" value="1"/>
</dbReference>
<evidence type="ECO:0000256" key="1">
    <source>
        <dbReference type="ARBA" id="ARBA00023002"/>
    </source>
</evidence>
<dbReference type="GO" id="GO:0016491">
    <property type="term" value="F:oxidoreductase activity"/>
    <property type="evidence" value="ECO:0007669"/>
    <property type="project" value="UniProtKB-KW"/>
</dbReference>